<dbReference type="eggNOG" id="COG0251">
    <property type="taxonomic scope" value="Bacteria"/>
</dbReference>
<name>A0A0H3PJA6_CAMJJ</name>
<dbReference type="HOGENOM" id="CLU_100715_6_1_7"/>
<dbReference type="InterPro" id="IPR035709">
    <property type="entry name" value="YoaB-like"/>
</dbReference>
<dbReference type="Pfam" id="PF01042">
    <property type="entry name" value="Ribonuc_L-PSP"/>
    <property type="match status" value="1"/>
</dbReference>
<dbReference type="AlphaFoldDB" id="A0A0H3PJA6"/>
<dbReference type="PANTHER" id="PTHR47328:SF1">
    <property type="entry name" value="RUTC FAMILY PROTEIN YOAB"/>
    <property type="match status" value="1"/>
</dbReference>
<evidence type="ECO:0000313" key="1">
    <source>
        <dbReference type="EMBL" id="EAQ73295.1"/>
    </source>
</evidence>
<dbReference type="KEGG" id="cjj:CJJ81176_0349"/>
<proteinExistence type="predicted"/>
<dbReference type="CDD" id="cd06150">
    <property type="entry name" value="YjgF_YER057c_UK114_like_2"/>
    <property type="match status" value="1"/>
</dbReference>
<evidence type="ECO:0000313" key="2">
    <source>
        <dbReference type="Proteomes" id="UP000000646"/>
    </source>
</evidence>
<dbReference type="SUPFAM" id="SSF55298">
    <property type="entry name" value="YjgF-like"/>
    <property type="match status" value="1"/>
</dbReference>
<sequence length="116" mass="13201">MIKRFDECDRMSQIIVFDKYFKTAGQVAFEPSGDIKKQTKEALAELDALFEKIGASKGDLIQIQIWLANMQDFDAMNEIYDAWIKNYPKPVRACVGSALAEGYLVEIQAFGKLREN</sequence>
<dbReference type="RefSeq" id="WP_002868753.1">
    <property type="nucleotide sequence ID" value="NC_008787.1"/>
</dbReference>
<dbReference type="Gene3D" id="3.30.1330.40">
    <property type="entry name" value="RutC-like"/>
    <property type="match status" value="1"/>
</dbReference>
<organism evidence="1 2">
    <name type="scientific">Campylobacter jejuni subsp. jejuni serotype O:23/36 (strain 81-176)</name>
    <dbReference type="NCBI Taxonomy" id="354242"/>
    <lineage>
        <taxon>Bacteria</taxon>
        <taxon>Pseudomonadati</taxon>
        <taxon>Campylobacterota</taxon>
        <taxon>Epsilonproteobacteria</taxon>
        <taxon>Campylobacterales</taxon>
        <taxon>Campylobacteraceae</taxon>
        <taxon>Campylobacter</taxon>
    </lineage>
</organism>
<dbReference type="InterPro" id="IPR006175">
    <property type="entry name" value="YjgF/YER057c/UK114"/>
</dbReference>
<dbReference type="EMBL" id="CP000538">
    <property type="protein sequence ID" value="EAQ73295.1"/>
    <property type="molecule type" value="Genomic_DNA"/>
</dbReference>
<reference evidence="2" key="1">
    <citation type="submission" date="2006-12" db="EMBL/GenBank/DDBJ databases">
        <authorList>
            <person name="Fouts D.E."/>
            <person name="Nelson K.E."/>
            <person name="Sebastian Y."/>
        </authorList>
    </citation>
    <scope>NUCLEOTIDE SEQUENCE [LARGE SCALE GENOMIC DNA]</scope>
    <source>
        <strain evidence="2">81-176</strain>
    </source>
</reference>
<protein>
    <submittedName>
        <fullName evidence="1">Endoribonuclease L-PSP family protein</fullName>
    </submittedName>
</protein>
<gene>
    <name evidence="1" type="ordered locus">CJJ81176_0349</name>
</gene>
<dbReference type="InterPro" id="IPR035959">
    <property type="entry name" value="RutC-like_sf"/>
</dbReference>
<dbReference type="Proteomes" id="UP000000646">
    <property type="component" value="Chromosome"/>
</dbReference>
<dbReference type="PANTHER" id="PTHR47328">
    <property type="match status" value="1"/>
</dbReference>
<accession>A0A0H3PJA6</accession>